<dbReference type="EMBL" id="JAKUDL010000007">
    <property type="protein sequence ID" value="MCH4295967.1"/>
    <property type="molecule type" value="Genomic_DNA"/>
</dbReference>
<dbReference type="Proteomes" id="UP001297581">
    <property type="component" value="Unassembled WGS sequence"/>
</dbReference>
<organism evidence="1 2">
    <name type="scientific">Shewanella zhuhaiensis</name>
    <dbReference type="NCBI Taxonomy" id="2919576"/>
    <lineage>
        <taxon>Bacteria</taxon>
        <taxon>Pseudomonadati</taxon>
        <taxon>Pseudomonadota</taxon>
        <taxon>Gammaproteobacteria</taxon>
        <taxon>Alteromonadales</taxon>
        <taxon>Shewanellaceae</taxon>
        <taxon>Shewanella</taxon>
    </lineage>
</organism>
<comment type="caution">
    <text evidence="1">The sequence shown here is derived from an EMBL/GenBank/DDBJ whole genome shotgun (WGS) entry which is preliminary data.</text>
</comment>
<reference evidence="1 2" key="1">
    <citation type="submission" date="2022-02" db="EMBL/GenBank/DDBJ databases">
        <title>The genome sequence of Shewanella sp. 3B26.</title>
        <authorList>
            <person name="Du J."/>
        </authorList>
    </citation>
    <scope>NUCLEOTIDE SEQUENCE [LARGE SCALE GENOMIC DNA]</scope>
    <source>
        <strain evidence="1 2">3B26</strain>
    </source>
</reference>
<name>A0AAJ1BLE6_9GAMM</name>
<sequence length="54" mass="5721">MDCELACIFPEGRLSPDGNLGEFRPEVEIKTAPAVDGAATDGLALQAKVTELLF</sequence>
<gene>
    <name evidence="1" type="ORF">MJ923_16795</name>
</gene>
<proteinExistence type="predicted"/>
<dbReference type="AlphaFoldDB" id="A0AAJ1BLE6"/>
<keyword evidence="2" id="KW-1185">Reference proteome</keyword>
<evidence type="ECO:0000313" key="1">
    <source>
        <dbReference type="EMBL" id="MCH4295967.1"/>
    </source>
</evidence>
<evidence type="ECO:0000313" key="2">
    <source>
        <dbReference type="Proteomes" id="UP001297581"/>
    </source>
</evidence>
<accession>A0AAJ1BLE6</accession>
<protein>
    <submittedName>
        <fullName evidence="1">Uncharacterized protein</fullName>
    </submittedName>
</protein>